<dbReference type="Gene3D" id="2.60.40.1190">
    <property type="match status" value="1"/>
</dbReference>
<dbReference type="Proteomes" id="UP000265140">
    <property type="component" value="Chromosome 25"/>
</dbReference>
<dbReference type="STRING" id="8010.ENSELUP00000033286"/>
<name>A0A3P8ZXH3_ESOLU</name>
<protein>
    <submittedName>
        <fullName evidence="2">Uncharacterized protein</fullName>
    </submittedName>
</protein>
<reference evidence="2" key="2">
    <citation type="submission" date="2020-02" db="EMBL/GenBank/DDBJ databases">
        <title>Esox lucius (northern pike) genome, fEsoLuc1, primary haplotype.</title>
        <authorList>
            <person name="Myers G."/>
            <person name="Karagic N."/>
            <person name="Meyer A."/>
            <person name="Pippel M."/>
            <person name="Reichard M."/>
            <person name="Winkler S."/>
            <person name="Tracey A."/>
            <person name="Sims Y."/>
            <person name="Howe K."/>
            <person name="Rhie A."/>
            <person name="Formenti G."/>
            <person name="Durbin R."/>
            <person name="Fedrigo O."/>
            <person name="Jarvis E.D."/>
        </authorList>
    </citation>
    <scope>NUCLEOTIDE SEQUENCE [LARGE SCALE GENOMIC DNA]</scope>
</reference>
<comment type="similarity">
    <text evidence="1">Belongs to the UPF0462 family.</text>
</comment>
<evidence type="ECO:0000313" key="2">
    <source>
        <dbReference type="Ensembl" id="ENSELUP00000033286.2"/>
    </source>
</evidence>
<dbReference type="OrthoDB" id="10056816at2759"/>
<evidence type="ECO:0000256" key="1">
    <source>
        <dbReference type="ARBA" id="ARBA00038085"/>
    </source>
</evidence>
<reference evidence="3" key="1">
    <citation type="journal article" date="2014" name="PLoS ONE">
        <title>The genome and linkage map of the northern pike (Esox lucius): conserved synteny revealed between the salmonid sister group and the Neoteleostei.</title>
        <authorList>
            <person name="Rondeau E.B."/>
            <person name="Minkley D.R."/>
            <person name="Leong J.S."/>
            <person name="Messmer A.M."/>
            <person name="Jantzen J.R."/>
            <person name="von Schalburg K.R."/>
            <person name="Lemon C."/>
            <person name="Bird N.H."/>
            <person name="Koop B.F."/>
        </authorList>
    </citation>
    <scope>NUCLEOTIDE SEQUENCE</scope>
</reference>
<reference evidence="2" key="3">
    <citation type="submission" date="2025-08" db="UniProtKB">
        <authorList>
            <consortium name="Ensembl"/>
        </authorList>
    </citation>
    <scope>IDENTIFICATION</scope>
</reference>
<evidence type="ECO:0000313" key="3">
    <source>
        <dbReference type="Proteomes" id="UP000265140"/>
    </source>
</evidence>
<dbReference type="GeneTree" id="ENSGT00390000006284"/>
<dbReference type="PANTHER" id="PTHR31475">
    <property type="entry name" value="UPF0462 PROTEIN"/>
    <property type="match status" value="1"/>
</dbReference>
<dbReference type="Bgee" id="ENSELUG00000011495">
    <property type="expression patterns" value="Expressed in digestive tract and 15 other cell types or tissues"/>
</dbReference>
<gene>
    <name evidence="2" type="primary">C4orf33</name>
</gene>
<keyword evidence="3" id="KW-1185">Reference proteome</keyword>
<accession>A0A3P8ZXH3</accession>
<sequence>MLTRYSEASHHYISVYLTWIPLTNINLCPSQTEMEFVIATTWDSLPVNHDPVKMTFSPGEGGMKVQVSAPLFNEPPSPPGPPGPFPGLWDYEVVESFFLDSTTEKYLELELCPHGQHLVLLLSGRGHAFMQQLPLWFAASMTENRWTGEALVPWRYFPPNVNKMNSYAIHGSGEGRTYESLYPVPQADLVEGQKPNFHLLEYFQDFRLQSIMGEGWVQPESDLWKAKC</sequence>
<dbReference type="Ensembl" id="ENSELUT00000001058.3">
    <property type="protein sequence ID" value="ENSELUP00000033286.2"/>
    <property type="gene ID" value="ENSELUG00000011495.3"/>
</dbReference>
<proteinExistence type="inferred from homology"/>
<reference evidence="2" key="4">
    <citation type="submission" date="2025-09" db="UniProtKB">
        <authorList>
            <consortium name="Ensembl"/>
        </authorList>
    </citation>
    <scope>IDENTIFICATION</scope>
</reference>
<dbReference type="PANTHER" id="PTHR31475:SF5">
    <property type="entry name" value="UPF0462 PROTEIN C4ORF33 HOMOLOG"/>
    <property type="match status" value="1"/>
</dbReference>
<dbReference type="AlphaFoldDB" id="A0A3P8ZXH3"/>
<dbReference type="InParanoid" id="A0A3P8ZXH3"/>
<organism evidence="2 3">
    <name type="scientific">Esox lucius</name>
    <name type="common">Northern pike</name>
    <dbReference type="NCBI Taxonomy" id="8010"/>
    <lineage>
        <taxon>Eukaryota</taxon>
        <taxon>Metazoa</taxon>
        <taxon>Chordata</taxon>
        <taxon>Craniata</taxon>
        <taxon>Vertebrata</taxon>
        <taxon>Euteleostomi</taxon>
        <taxon>Actinopterygii</taxon>
        <taxon>Neopterygii</taxon>
        <taxon>Teleostei</taxon>
        <taxon>Protacanthopterygii</taxon>
        <taxon>Esociformes</taxon>
        <taxon>Esocidae</taxon>
        <taxon>Esox</taxon>
    </lineage>
</organism>
<dbReference type="FunCoup" id="A0A3P8ZXH3">
    <property type="interactions" value="308"/>
</dbReference>
<dbReference type="OMA" id="EALIPWS"/>